<feature type="transmembrane region" description="Helical" evidence="1">
    <location>
        <begin position="7"/>
        <end position="29"/>
    </location>
</feature>
<name>A0ABS9USR9_9BACT</name>
<keyword evidence="3" id="KW-1185">Reference proteome</keyword>
<keyword evidence="1" id="KW-0472">Membrane</keyword>
<protein>
    <recommendedName>
        <fullName evidence="4">Auto-transporter adhesin head GIN domain-containing protein</fullName>
    </recommendedName>
</protein>
<accession>A0ABS9USR9</accession>
<gene>
    <name evidence="2" type="ORF">MM236_16830</name>
</gene>
<evidence type="ECO:0000313" key="3">
    <source>
        <dbReference type="Proteomes" id="UP001165488"/>
    </source>
</evidence>
<dbReference type="RefSeq" id="WP_241276161.1">
    <property type="nucleotide sequence ID" value="NZ_JAKZGS010000018.1"/>
</dbReference>
<dbReference type="Proteomes" id="UP001165488">
    <property type="component" value="Unassembled WGS sequence"/>
</dbReference>
<evidence type="ECO:0008006" key="4">
    <source>
        <dbReference type="Google" id="ProtNLM"/>
    </source>
</evidence>
<evidence type="ECO:0000313" key="2">
    <source>
        <dbReference type="EMBL" id="MCH7399665.1"/>
    </source>
</evidence>
<proteinExistence type="predicted"/>
<keyword evidence="1" id="KW-0812">Transmembrane</keyword>
<keyword evidence="1" id="KW-1133">Transmembrane helix</keyword>
<evidence type="ECO:0000256" key="1">
    <source>
        <dbReference type="SAM" id="Phobius"/>
    </source>
</evidence>
<comment type="caution">
    <text evidence="2">The sequence shown here is derived from an EMBL/GenBank/DDBJ whole genome shotgun (WGS) entry which is preliminary data.</text>
</comment>
<dbReference type="EMBL" id="JAKZGS010000018">
    <property type="protein sequence ID" value="MCH7399665.1"/>
    <property type="molecule type" value="Genomic_DNA"/>
</dbReference>
<sequence length="233" mass="26298">MKTSNKLLFSFLGFAWVSVVGSMFVSLYFSEKENAMRIETLIHQTPIEGGFSVVSIQDSGILTFKRGGESRVEYKKYLSESDVQDPSEDPDPYFTEVRNDTLFIKELRIKELGTFTLCIDKDIKSIILNNVSELRSFDAINYDSLTVMATKSAFRLDNQHGVSFLNFNGNTDSRLSVVSIPNLEIYLDKSNAGISQYLGTVSGELIGSEVNLPSKTTEINIKKDENSRFYFRN</sequence>
<reference evidence="2" key="1">
    <citation type="submission" date="2022-03" db="EMBL/GenBank/DDBJ databases">
        <title>De novo assembled genomes of Belliella spp. (Cyclobacteriaceae) strains.</title>
        <authorList>
            <person name="Szabo A."/>
            <person name="Korponai K."/>
            <person name="Felfoldi T."/>
        </authorList>
    </citation>
    <scope>NUCLEOTIDE SEQUENCE</scope>
    <source>
        <strain evidence="2">DSM 107340</strain>
    </source>
</reference>
<organism evidence="2 3">
    <name type="scientific">Belliella calami</name>
    <dbReference type="NCBI Taxonomy" id="2923436"/>
    <lineage>
        <taxon>Bacteria</taxon>
        <taxon>Pseudomonadati</taxon>
        <taxon>Bacteroidota</taxon>
        <taxon>Cytophagia</taxon>
        <taxon>Cytophagales</taxon>
        <taxon>Cyclobacteriaceae</taxon>
        <taxon>Belliella</taxon>
    </lineage>
</organism>